<dbReference type="PANTHER" id="PTHR48064">
    <property type="entry name" value="OS01G0750400 PROTEIN"/>
    <property type="match status" value="1"/>
</dbReference>
<keyword evidence="1" id="KW-0433">Leucine-rich repeat</keyword>
<dbReference type="SUPFAM" id="SSF52058">
    <property type="entry name" value="L domain-like"/>
    <property type="match status" value="1"/>
</dbReference>
<evidence type="ECO:0000313" key="3">
    <source>
        <dbReference type="EMBL" id="KAF8392846.1"/>
    </source>
</evidence>
<proteinExistence type="predicted"/>
<dbReference type="Pfam" id="PF00560">
    <property type="entry name" value="LRR_1"/>
    <property type="match status" value="3"/>
</dbReference>
<protein>
    <submittedName>
        <fullName evidence="3">Uncharacterized protein</fullName>
    </submittedName>
</protein>
<dbReference type="Gene3D" id="3.80.10.10">
    <property type="entry name" value="Ribonuclease Inhibitor"/>
    <property type="match status" value="1"/>
</dbReference>
<sequence>MTKLHYLELNDNQLSGHIPPELGKLTDLFDLNVANNNLEGPIPDNLSSCTNLNSFNVEGNKLNGSIPYAFEGLRESEKEPIVWIHSGRVWKFEECYEDVRSLTFATPDIIDLSIDHSATLSIMLLHCRE</sequence>
<evidence type="ECO:0000256" key="2">
    <source>
        <dbReference type="ARBA" id="ARBA00022737"/>
    </source>
</evidence>
<evidence type="ECO:0000256" key="1">
    <source>
        <dbReference type="ARBA" id="ARBA00022614"/>
    </source>
</evidence>
<dbReference type="PANTHER" id="PTHR48064:SF6">
    <property type="entry name" value="RECEPTOR-LIKE PROTEIN KINASE 2"/>
    <property type="match status" value="1"/>
</dbReference>
<name>A0A834YT89_TETSI</name>
<reference evidence="3 4" key="1">
    <citation type="submission" date="2020-04" db="EMBL/GenBank/DDBJ databases">
        <title>Plant Genome Project.</title>
        <authorList>
            <person name="Zhang R.-G."/>
        </authorList>
    </citation>
    <scope>NUCLEOTIDE SEQUENCE [LARGE SCALE GENOMIC DNA]</scope>
    <source>
        <strain evidence="3">YNK0</strain>
        <tissue evidence="3">Leaf</tissue>
    </source>
</reference>
<dbReference type="AlphaFoldDB" id="A0A834YT89"/>
<dbReference type="Proteomes" id="UP000655225">
    <property type="component" value="Unassembled WGS sequence"/>
</dbReference>
<keyword evidence="4" id="KW-1185">Reference proteome</keyword>
<comment type="caution">
    <text evidence="3">The sequence shown here is derived from an EMBL/GenBank/DDBJ whole genome shotgun (WGS) entry which is preliminary data.</text>
</comment>
<dbReference type="OrthoDB" id="1939111at2759"/>
<gene>
    <name evidence="3" type="ORF">HHK36_021085</name>
</gene>
<dbReference type="InterPro" id="IPR053038">
    <property type="entry name" value="RLP_Defense"/>
</dbReference>
<evidence type="ECO:0000313" key="4">
    <source>
        <dbReference type="Proteomes" id="UP000655225"/>
    </source>
</evidence>
<dbReference type="OMA" id="FEECYED"/>
<dbReference type="EMBL" id="JABCRI010000015">
    <property type="protein sequence ID" value="KAF8392846.1"/>
    <property type="molecule type" value="Genomic_DNA"/>
</dbReference>
<dbReference type="FunFam" id="3.80.10.10:FF:000383">
    <property type="entry name" value="Leucine-rich repeat receptor protein kinase EMS1"/>
    <property type="match status" value="1"/>
</dbReference>
<organism evidence="3 4">
    <name type="scientific">Tetracentron sinense</name>
    <name type="common">Spur-leaf</name>
    <dbReference type="NCBI Taxonomy" id="13715"/>
    <lineage>
        <taxon>Eukaryota</taxon>
        <taxon>Viridiplantae</taxon>
        <taxon>Streptophyta</taxon>
        <taxon>Embryophyta</taxon>
        <taxon>Tracheophyta</taxon>
        <taxon>Spermatophyta</taxon>
        <taxon>Magnoliopsida</taxon>
        <taxon>Trochodendrales</taxon>
        <taxon>Trochodendraceae</taxon>
        <taxon>Tetracentron</taxon>
    </lineage>
</organism>
<accession>A0A834YT89</accession>
<keyword evidence="2" id="KW-0677">Repeat</keyword>
<dbReference type="InterPro" id="IPR032675">
    <property type="entry name" value="LRR_dom_sf"/>
</dbReference>
<dbReference type="InterPro" id="IPR001611">
    <property type="entry name" value="Leu-rich_rpt"/>
</dbReference>